<dbReference type="GO" id="GO:0016020">
    <property type="term" value="C:membrane"/>
    <property type="evidence" value="ECO:0007669"/>
    <property type="project" value="UniProtKB-SubCell"/>
</dbReference>
<feature type="transmembrane region" description="Helical" evidence="6">
    <location>
        <begin position="170"/>
        <end position="193"/>
    </location>
</feature>
<comment type="similarity">
    <text evidence="2">Belongs to the EamA transporter family.</text>
</comment>
<dbReference type="InterPro" id="IPR037185">
    <property type="entry name" value="EmrE-like"/>
</dbReference>
<sequence length="320" mass="33060">MLSKLLFLILTALAPAIWGTTYLVTSELLPPDRPLLAAVLRSLPAGLILLVVLRRLPSGAWWWKSAVLGLLNFGVFFALLFVAAYRLPGGVAAMVGAVQPLIVAGLAVRLLGERLTPLKLGAGVAGVAGVGLLVLQANARLDVVGVLAALGGAVSMAAGIVLAKRWQPPAGPLVSTAWQLVAGGLFLVPVMLVAEGASLPSLTSVNIAGYVYLAIAGTVLAYWLWFRGITRLPASQVSFLSLLSPVVAAVAGAVVLRESFSAGQACGLLLILGSLLAVTLWGSRLGTLMPAEAPAQAAELPTAPERRRLFGRGSGARRTC</sequence>
<dbReference type="AlphaFoldDB" id="A0A9X1MCM8"/>
<protein>
    <submittedName>
        <fullName evidence="8">EamA family transporter</fullName>
    </submittedName>
</protein>
<evidence type="ECO:0000256" key="3">
    <source>
        <dbReference type="ARBA" id="ARBA00022692"/>
    </source>
</evidence>
<feature type="transmembrane region" description="Helical" evidence="6">
    <location>
        <begin position="262"/>
        <end position="281"/>
    </location>
</feature>
<feature type="transmembrane region" description="Helical" evidence="6">
    <location>
        <begin position="65"/>
        <end position="85"/>
    </location>
</feature>
<accession>A0A9X1MCM8</accession>
<evidence type="ECO:0000256" key="1">
    <source>
        <dbReference type="ARBA" id="ARBA00004141"/>
    </source>
</evidence>
<dbReference type="PANTHER" id="PTHR32322:SF2">
    <property type="entry name" value="EAMA DOMAIN-CONTAINING PROTEIN"/>
    <property type="match status" value="1"/>
</dbReference>
<evidence type="ECO:0000313" key="8">
    <source>
        <dbReference type="EMBL" id="MCC3297519.1"/>
    </source>
</evidence>
<feature type="transmembrane region" description="Helical" evidence="6">
    <location>
        <begin position="205"/>
        <end position="225"/>
    </location>
</feature>
<dbReference type="PANTHER" id="PTHR32322">
    <property type="entry name" value="INNER MEMBRANE TRANSPORTER"/>
    <property type="match status" value="1"/>
</dbReference>
<feature type="transmembrane region" description="Helical" evidence="6">
    <location>
        <begin position="237"/>
        <end position="256"/>
    </location>
</feature>
<organism evidence="8 9">
    <name type="scientific">Arthrobacter caoxuetaonis</name>
    <dbReference type="NCBI Taxonomy" id="2886935"/>
    <lineage>
        <taxon>Bacteria</taxon>
        <taxon>Bacillati</taxon>
        <taxon>Actinomycetota</taxon>
        <taxon>Actinomycetes</taxon>
        <taxon>Micrococcales</taxon>
        <taxon>Micrococcaceae</taxon>
        <taxon>Arthrobacter</taxon>
    </lineage>
</organism>
<reference evidence="8" key="1">
    <citation type="submission" date="2021-10" db="EMBL/GenBank/DDBJ databases">
        <title>Novel species in genus Arthrobacter.</title>
        <authorList>
            <person name="Liu Y."/>
        </authorList>
    </citation>
    <scope>NUCLEOTIDE SEQUENCE</scope>
    <source>
        <strain evidence="8">Zg-Y453</strain>
    </source>
</reference>
<keyword evidence="4 6" id="KW-1133">Transmembrane helix</keyword>
<evidence type="ECO:0000256" key="5">
    <source>
        <dbReference type="ARBA" id="ARBA00023136"/>
    </source>
</evidence>
<keyword evidence="5 6" id="KW-0472">Membrane</keyword>
<proteinExistence type="inferred from homology"/>
<comment type="subcellular location">
    <subcellularLocation>
        <location evidence="1">Membrane</location>
        <topology evidence="1">Multi-pass membrane protein</topology>
    </subcellularLocation>
</comment>
<comment type="caution">
    <text evidence="8">The sequence shown here is derived from an EMBL/GenBank/DDBJ whole genome shotgun (WGS) entry which is preliminary data.</text>
</comment>
<feature type="domain" description="EamA" evidence="7">
    <location>
        <begin position="8"/>
        <end position="134"/>
    </location>
</feature>
<feature type="domain" description="EamA" evidence="7">
    <location>
        <begin position="145"/>
        <end position="279"/>
    </location>
</feature>
<evidence type="ECO:0000256" key="4">
    <source>
        <dbReference type="ARBA" id="ARBA00022989"/>
    </source>
</evidence>
<evidence type="ECO:0000313" key="9">
    <source>
        <dbReference type="Proteomes" id="UP001139158"/>
    </source>
</evidence>
<dbReference type="EMBL" id="JAJFZV010000005">
    <property type="protein sequence ID" value="MCC3297519.1"/>
    <property type="molecule type" value="Genomic_DNA"/>
</dbReference>
<dbReference type="SUPFAM" id="SSF103481">
    <property type="entry name" value="Multidrug resistance efflux transporter EmrE"/>
    <property type="match status" value="2"/>
</dbReference>
<dbReference type="InterPro" id="IPR000620">
    <property type="entry name" value="EamA_dom"/>
</dbReference>
<dbReference type="Pfam" id="PF00892">
    <property type="entry name" value="EamA"/>
    <property type="match status" value="2"/>
</dbReference>
<name>A0A9X1MCM8_9MICC</name>
<evidence type="ECO:0000259" key="7">
    <source>
        <dbReference type="Pfam" id="PF00892"/>
    </source>
</evidence>
<feature type="transmembrane region" description="Helical" evidence="6">
    <location>
        <begin position="143"/>
        <end position="163"/>
    </location>
</feature>
<keyword evidence="9" id="KW-1185">Reference proteome</keyword>
<evidence type="ECO:0000256" key="2">
    <source>
        <dbReference type="ARBA" id="ARBA00007362"/>
    </source>
</evidence>
<dbReference type="RefSeq" id="WP_227895406.1">
    <property type="nucleotide sequence ID" value="NZ_CP099466.1"/>
</dbReference>
<evidence type="ECO:0000256" key="6">
    <source>
        <dbReference type="SAM" id="Phobius"/>
    </source>
</evidence>
<dbReference type="Gene3D" id="1.10.3730.20">
    <property type="match status" value="1"/>
</dbReference>
<feature type="transmembrane region" description="Helical" evidence="6">
    <location>
        <begin position="35"/>
        <end position="53"/>
    </location>
</feature>
<feature type="transmembrane region" description="Helical" evidence="6">
    <location>
        <begin position="118"/>
        <end position="137"/>
    </location>
</feature>
<keyword evidence="3 6" id="KW-0812">Transmembrane</keyword>
<dbReference type="Proteomes" id="UP001139158">
    <property type="component" value="Unassembled WGS sequence"/>
</dbReference>
<dbReference type="InterPro" id="IPR050638">
    <property type="entry name" value="AA-Vitamin_Transporters"/>
</dbReference>
<feature type="transmembrane region" description="Helical" evidence="6">
    <location>
        <begin position="91"/>
        <end position="111"/>
    </location>
</feature>
<gene>
    <name evidence="8" type="ORF">LJ757_06825</name>
</gene>